<dbReference type="Proteomes" id="UP000249377">
    <property type="component" value="Unassembled WGS sequence"/>
</dbReference>
<keyword evidence="1" id="KW-0812">Transmembrane</keyword>
<sequence length="377" mass="42193">MWTKERECSVETSWWRRILRLKRCWLLTALPLGLLLEAAAAGNQNFAEWYATNFYPGLSKTGNLISGLLPFSLGEWVVIFSAIAAVVFLVFQAVQLIRKKGDRLFCTARLFLNLFCAAGLVLLAFALSCGINYHRISFAESSGLEVRESSREELAELCEALTEKVNALRPQIAEVNGVATPPASFSEMGGEAQRAFSALSLQYPLLQDGYGAPKTVLLSRGMSWLNITGIFFPFTFEANVNVDIPKYNIPAVMCHELSHLRGFMREDEANFLAYLACKNSASLDFQYSGYMLAFIYATNALYEVDKEAYSRIFNRLDPGVRRDISCQSNYWKQFEGPVADTATSINNGYLQANQQDDGVKSYGRMVDLLLAEQRLGE</sequence>
<keyword evidence="1" id="KW-1133">Transmembrane helix</keyword>
<gene>
    <name evidence="2" type="ORF">DPQ25_00320</name>
</gene>
<comment type="caution">
    <text evidence="2">The sequence shown here is derived from an EMBL/GenBank/DDBJ whole genome shotgun (WGS) entry which is preliminary data.</text>
</comment>
<keyword evidence="3" id="KW-1185">Reference proteome</keyword>
<evidence type="ECO:0000256" key="1">
    <source>
        <dbReference type="SAM" id="Phobius"/>
    </source>
</evidence>
<reference evidence="2 3" key="1">
    <citation type="submission" date="2018-06" db="EMBL/GenBank/DDBJ databases">
        <title>Noncontiguous genome sequence of Ruminococcaceae bacterium ASD2818.</title>
        <authorList>
            <person name="Chaplin A.V."/>
            <person name="Sokolova S.R."/>
            <person name="Kochetkova T.O."/>
            <person name="Goltsov A.Y."/>
            <person name="Trofimov D.Y."/>
            <person name="Efimov B.A."/>
        </authorList>
    </citation>
    <scope>NUCLEOTIDE SEQUENCE [LARGE SCALE GENOMIC DNA]</scope>
    <source>
        <strain evidence="2 3">ASD2818</strain>
    </source>
</reference>
<protein>
    <submittedName>
        <fullName evidence="2">DUF3810 domain-containing protein</fullName>
    </submittedName>
</protein>
<dbReference type="InterPro" id="IPR024294">
    <property type="entry name" value="DUF3810"/>
</dbReference>
<evidence type="ECO:0000313" key="3">
    <source>
        <dbReference type="Proteomes" id="UP000249377"/>
    </source>
</evidence>
<feature type="transmembrane region" description="Helical" evidence="1">
    <location>
        <begin position="111"/>
        <end position="133"/>
    </location>
</feature>
<feature type="transmembrane region" description="Helical" evidence="1">
    <location>
        <begin position="64"/>
        <end position="91"/>
    </location>
</feature>
<keyword evidence="1" id="KW-0472">Membrane</keyword>
<organism evidence="2 3">
    <name type="scientific">Hydrogeniiclostridium mannosilyticum</name>
    <dbReference type="NCBI Taxonomy" id="2764322"/>
    <lineage>
        <taxon>Bacteria</taxon>
        <taxon>Bacillati</taxon>
        <taxon>Bacillota</taxon>
        <taxon>Clostridia</taxon>
        <taxon>Eubacteriales</taxon>
        <taxon>Acutalibacteraceae</taxon>
        <taxon>Hydrogeniiclostridium</taxon>
    </lineage>
</organism>
<proteinExistence type="predicted"/>
<evidence type="ECO:0000313" key="2">
    <source>
        <dbReference type="EMBL" id="RAQ30000.1"/>
    </source>
</evidence>
<dbReference type="Pfam" id="PF12725">
    <property type="entry name" value="DUF3810"/>
    <property type="match status" value="1"/>
</dbReference>
<accession>A0A328UIB9</accession>
<name>A0A328UIB9_9FIRM</name>
<dbReference type="AlphaFoldDB" id="A0A328UIB9"/>
<dbReference type="EMBL" id="QLYR01000001">
    <property type="protein sequence ID" value="RAQ30000.1"/>
    <property type="molecule type" value="Genomic_DNA"/>
</dbReference>